<proteinExistence type="predicted"/>
<evidence type="ECO:0000313" key="1">
    <source>
        <dbReference type="EMBL" id="QNF32672.1"/>
    </source>
</evidence>
<sequence length="156" mass="18595">MKENEIKLGTGISNIYFGFTMDQVKDIMGEPEEIEESDDDDEFEHKAFNYWEKGYSFFFDREDDYRLSCIQTENDEAQLFSTNVIQKSTKELKELLQKNNLVDYETEKLETGEIRWSFEQEMLDLYFEEDKLIAINFGVFINDDLEVQWPSEGQEK</sequence>
<keyword evidence="2" id="KW-1185">Reference proteome</keyword>
<accession>A0A7G7G688</accession>
<dbReference type="RefSeq" id="WP_185273450.1">
    <property type="nucleotide sequence ID" value="NZ_CP055156.1"/>
</dbReference>
<evidence type="ECO:0000313" key="2">
    <source>
        <dbReference type="Proteomes" id="UP000515237"/>
    </source>
</evidence>
<reference evidence="1 2" key="1">
    <citation type="journal article" date="2018" name="Int. J. Syst. Evol. Microbiol.">
        <title>Adhaeribacter swui sp. nov., isolated from wet mud.</title>
        <authorList>
            <person name="Kim D.U."/>
            <person name="Kim K.W."/>
            <person name="Kang M.S."/>
            <person name="Kim J.Y."/>
            <person name="Jang J.H."/>
            <person name="Kim M.K."/>
        </authorList>
    </citation>
    <scope>NUCLEOTIDE SEQUENCE [LARGE SCALE GENOMIC DNA]</scope>
    <source>
        <strain evidence="1 2">KCTC 52873</strain>
    </source>
</reference>
<dbReference type="AlphaFoldDB" id="A0A7G7G688"/>
<protein>
    <submittedName>
        <fullName evidence="1">Uncharacterized protein</fullName>
    </submittedName>
</protein>
<dbReference type="EMBL" id="CP055156">
    <property type="protein sequence ID" value="QNF32672.1"/>
    <property type="molecule type" value="Genomic_DNA"/>
</dbReference>
<dbReference type="KEGG" id="aswu:HUW51_07990"/>
<organism evidence="1 2">
    <name type="scientific">Adhaeribacter swui</name>
    <dbReference type="NCBI Taxonomy" id="2086471"/>
    <lineage>
        <taxon>Bacteria</taxon>
        <taxon>Pseudomonadati</taxon>
        <taxon>Bacteroidota</taxon>
        <taxon>Cytophagia</taxon>
        <taxon>Cytophagales</taxon>
        <taxon>Hymenobacteraceae</taxon>
        <taxon>Adhaeribacter</taxon>
    </lineage>
</organism>
<dbReference type="Proteomes" id="UP000515237">
    <property type="component" value="Chromosome"/>
</dbReference>
<gene>
    <name evidence="1" type="ORF">HUW51_07990</name>
</gene>
<name>A0A7G7G688_9BACT</name>